<keyword evidence="5" id="KW-1185">Reference proteome</keyword>
<dbReference type="AlphaFoldDB" id="A0A225DFL2"/>
<dbReference type="CDD" id="cd00397">
    <property type="entry name" value="DNA_BRE_C"/>
    <property type="match status" value="1"/>
</dbReference>
<dbReference type="GO" id="GO:0015074">
    <property type="term" value="P:DNA integration"/>
    <property type="evidence" value="ECO:0007669"/>
    <property type="project" value="InterPro"/>
</dbReference>
<dbReference type="Pfam" id="PF00589">
    <property type="entry name" value="Phage_integrase"/>
    <property type="match status" value="1"/>
</dbReference>
<dbReference type="PROSITE" id="PS51898">
    <property type="entry name" value="TYR_RECOMBINASE"/>
    <property type="match status" value="1"/>
</dbReference>
<sequence length="424" mass="47584">MRPADVPRSTSGRMDRLQVEPSTPASSRNTKSRNRPRPLRTRRNMICGSTNCFFNSGDTLRTTTAIRTAHPRPSKTKSGCPSVRTLFGDTYAAEFGPRKLAAVRDQMIRNGWCRTLINRRIDRVKRAFKWATAEELVPVSVYQALRTLGGLQAGRTSAPESAKIEPVPLDQYTATLPHLPRLVRAMAELQRWTGMRPGEVCRLKLSELDRSNPVWVYRPAHHKTAHRGKRRSVAIGPKGQAVLLAFLAGRMPAPDGIRPVDLADPAARAVAADRFGRAWRPVDEALLRDMTRPVVLIGGCVVDPEGYVFNPLRDREERFAEMRSKRKSKVTPCQISRRTKCPERLPAERYNPHSYATAVTRACRKAGVPHWHPNQLRHTFATEARQRYGLEAARVLLGHTRADVTQVYAERDDALAVRVAGEMG</sequence>
<protein>
    <submittedName>
        <fullName evidence="4">Phage integrase</fullName>
    </submittedName>
</protein>
<dbReference type="InterPro" id="IPR050090">
    <property type="entry name" value="Tyrosine_recombinase_XerCD"/>
</dbReference>
<dbReference type="InterPro" id="IPR002104">
    <property type="entry name" value="Integrase_catalytic"/>
</dbReference>
<dbReference type="GO" id="GO:0003677">
    <property type="term" value="F:DNA binding"/>
    <property type="evidence" value="ECO:0007669"/>
    <property type="project" value="InterPro"/>
</dbReference>
<dbReference type="EMBL" id="NIDE01000009">
    <property type="protein sequence ID" value="OWK39763.1"/>
    <property type="molecule type" value="Genomic_DNA"/>
</dbReference>
<evidence type="ECO:0000313" key="5">
    <source>
        <dbReference type="Proteomes" id="UP000214646"/>
    </source>
</evidence>
<dbReference type="GO" id="GO:0006310">
    <property type="term" value="P:DNA recombination"/>
    <property type="evidence" value="ECO:0007669"/>
    <property type="project" value="UniProtKB-KW"/>
</dbReference>
<keyword evidence="1" id="KW-0233">DNA recombination</keyword>
<comment type="caution">
    <text evidence="4">The sequence shown here is derived from an EMBL/GenBank/DDBJ whole genome shotgun (WGS) entry which is preliminary data.</text>
</comment>
<dbReference type="SUPFAM" id="SSF56349">
    <property type="entry name" value="DNA breaking-rejoining enzymes"/>
    <property type="match status" value="1"/>
</dbReference>
<gene>
    <name evidence="4" type="ORF">FRUB_05653</name>
</gene>
<accession>A0A225DFL2</accession>
<organism evidence="4 5">
    <name type="scientific">Fimbriiglobus ruber</name>
    <dbReference type="NCBI Taxonomy" id="1908690"/>
    <lineage>
        <taxon>Bacteria</taxon>
        <taxon>Pseudomonadati</taxon>
        <taxon>Planctomycetota</taxon>
        <taxon>Planctomycetia</taxon>
        <taxon>Gemmatales</taxon>
        <taxon>Gemmataceae</taxon>
        <taxon>Fimbriiglobus</taxon>
    </lineage>
</organism>
<evidence type="ECO:0000313" key="4">
    <source>
        <dbReference type="EMBL" id="OWK39763.1"/>
    </source>
</evidence>
<name>A0A225DFL2_9BACT</name>
<evidence type="ECO:0000256" key="1">
    <source>
        <dbReference type="ARBA" id="ARBA00023172"/>
    </source>
</evidence>
<dbReference type="PANTHER" id="PTHR30349">
    <property type="entry name" value="PHAGE INTEGRASE-RELATED"/>
    <property type="match status" value="1"/>
</dbReference>
<dbReference type="Gene3D" id="1.10.443.10">
    <property type="entry name" value="Intergrase catalytic core"/>
    <property type="match status" value="1"/>
</dbReference>
<dbReference type="PANTHER" id="PTHR30349:SF64">
    <property type="entry name" value="PROPHAGE INTEGRASE INTD-RELATED"/>
    <property type="match status" value="1"/>
</dbReference>
<dbReference type="InterPro" id="IPR011010">
    <property type="entry name" value="DNA_brk_join_enz"/>
</dbReference>
<evidence type="ECO:0000256" key="2">
    <source>
        <dbReference type="SAM" id="MobiDB-lite"/>
    </source>
</evidence>
<dbReference type="InterPro" id="IPR013762">
    <property type="entry name" value="Integrase-like_cat_sf"/>
</dbReference>
<feature type="region of interest" description="Disordered" evidence="2">
    <location>
        <begin position="1"/>
        <end position="42"/>
    </location>
</feature>
<feature type="compositionally biased region" description="Basic residues" evidence="2">
    <location>
        <begin position="30"/>
        <end position="42"/>
    </location>
</feature>
<feature type="compositionally biased region" description="Polar residues" evidence="2">
    <location>
        <begin position="20"/>
        <end position="29"/>
    </location>
</feature>
<proteinExistence type="predicted"/>
<dbReference type="Proteomes" id="UP000214646">
    <property type="component" value="Unassembled WGS sequence"/>
</dbReference>
<evidence type="ECO:0000259" key="3">
    <source>
        <dbReference type="PROSITE" id="PS51898"/>
    </source>
</evidence>
<reference evidence="5" key="1">
    <citation type="submission" date="2017-06" db="EMBL/GenBank/DDBJ databases">
        <title>Genome analysis of Fimbriiglobus ruber SP5, the first member of the order Planctomycetales with confirmed chitinolytic capability.</title>
        <authorList>
            <person name="Ravin N.V."/>
            <person name="Rakitin A.L."/>
            <person name="Ivanova A.A."/>
            <person name="Beletsky A.V."/>
            <person name="Kulichevskaya I.S."/>
            <person name="Mardanov A.V."/>
            <person name="Dedysh S.N."/>
        </authorList>
    </citation>
    <scope>NUCLEOTIDE SEQUENCE [LARGE SCALE GENOMIC DNA]</scope>
    <source>
        <strain evidence="5">SP5</strain>
    </source>
</reference>
<feature type="domain" description="Tyr recombinase" evidence="3">
    <location>
        <begin position="162"/>
        <end position="422"/>
    </location>
</feature>